<gene>
    <name evidence="1" type="ORF">DPMN_106048</name>
</gene>
<name>A0A9D4QI18_DREPO</name>
<reference evidence="1" key="1">
    <citation type="journal article" date="2019" name="bioRxiv">
        <title>The Genome of the Zebra Mussel, Dreissena polymorpha: A Resource for Invasive Species Research.</title>
        <authorList>
            <person name="McCartney M.A."/>
            <person name="Auch B."/>
            <person name="Kono T."/>
            <person name="Mallez S."/>
            <person name="Zhang Y."/>
            <person name="Obille A."/>
            <person name="Becker A."/>
            <person name="Abrahante J.E."/>
            <person name="Garbe J."/>
            <person name="Badalamenti J.P."/>
            <person name="Herman A."/>
            <person name="Mangelson H."/>
            <person name="Liachko I."/>
            <person name="Sullivan S."/>
            <person name="Sone E.D."/>
            <person name="Koren S."/>
            <person name="Silverstein K.A.T."/>
            <person name="Beckman K.B."/>
            <person name="Gohl D.M."/>
        </authorList>
    </citation>
    <scope>NUCLEOTIDE SEQUENCE</scope>
    <source>
        <strain evidence="1">Duluth1</strain>
        <tissue evidence="1">Whole animal</tissue>
    </source>
</reference>
<proteinExistence type="predicted"/>
<protein>
    <submittedName>
        <fullName evidence="1">Uncharacterized protein</fullName>
    </submittedName>
</protein>
<dbReference type="EMBL" id="JAIWYP010000004">
    <property type="protein sequence ID" value="KAH3832753.1"/>
    <property type="molecule type" value="Genomic_DNA"/>
</dbReference>
<evidence type="ECO:0000313" key="1">
    <source>
        <dbReference type="EMBL" id="KAH3832753.1"/>
    </source>
</evidence>
<keyword evidence="2" id="KW-1185">Reference proteome</keyword>
<reference evidence="1" key="2">
    <citation type="submission" date="2020-11" db="EMBL/GenBank/DDBJ databases">
        <authorList>
            <person name="McCartney M.A."/>
            <person name="Auch B."/>
            <person name="Kono T."/>
            <person name="Mallez S."/>
            <person name="Becker A."/>
            <person name="Gohl D.M."/>
            <person name="Silverstein K.A.T."/>
            <person name="Koren S."/>
            <person name="Bechman K.B."/>
            <person name="Herman A."/>
            <person name="Abrahante J.E."/>
            <person name="Garbe J."/>
        </authorList>
    </citation>
    <scope>NUCLEOTIDE SEQUENCE</scope>
    <source>
        <strain evidence="1">Duluth1</strain>
        <tissue evidence="1">Whole animal</tissue>
    </source>
</reference>
<evidence type="ECO:0000313" key="2">
    <source>
        <dbReference type="Proteomes" id="UP000828390"/>
    </source>
</evidence>
<comment type="caution">
    <text evidence="1">The sequence shown here is derived from an EMBL/GenBank/DDBJ whole genome shotgun (WGS) entry which is preliminary data.</text>
</comment>
<accession>A0A9D4QI18</accession>
<dbReference type="Proteomes" id="UP000828390">
    <property type="component" value="Unassembled WGS sequence"/>
</dbReference>
<sequence length="76" mass="8553">MAFTSFKVSHGWLRVATNNLSSFDCHQQGSCDPTGAVVTFRPYTEVVCSMYEMRSVFGDTCVQRHVSLYGLPYFST</sequence>
<organism evidence="1 2">
    <name type="scientific">Dreissena polymorpha</name>
    <name type="common">Zebra mussel</name>
    <name type="synonym">Mytilus polymorpha</name>
    <dbReference type="NCBI Taxonomy" id="45954"/>
    <lineage>
        <taxon>Eukaryota</taxon>
        <taxon>Metazoa</taxon>
        <taxon>Spiralia</taxon>
        <taxon>Lophotrochozoa</taxon>
        <taxon>Mollusca</taxon>
        <taxon>Bivalvia</taxon>
        <taxon>Autobranchia</taxon>
        <taxon>Heteroconchia</taxon>
        <taxon>Euheterodonta</taxon>
        <taxon>Imparidentia</taxon>
        <taxon>Neoheterodontei</taxon>
        <taxon>Myida</taxon>
        <taxon>Dreissenoidea</taxon>
        <taxon>Dreissenidae</taxon>
        <taxon>Dreissena</taxon>
    </lineage>
</organism>
<dbReference type="AlphaFoldDB" id="A0A9D4QI18"/>